<evidence type="ECO:0000259" key="5">
    <source>
        <dbReference type="PROSITE" id="PS50808"/>
    </source>
</evidence>
<dbReference type="SMART" id="SM00614">
    <property type="entry name" value="ZnF_BED"/>
    <property type="match status" value="1"/>
</dbReference>
<reference evidence="6" key="2">
    <citation type="submission" date="2021-03" db="UniProtKB">
        <authorList>
            <consortium name="EnsemblPlants"/>
        </authorList>
    </citation>
    <scope>IDENTIFICATION</scope>
</reference>
<feature type="domain" description="BED-type" evidence="5">
    <location>
        <begin position="9"/>
        <end position="63"/>
    </location>
</feature>
<dbReference type="PANTHER" id="PTHR34396">
    <property type="entry name" value="OS03G0264950 PROTEIN-RELATED"/>
    <property type="match status" value="1"/>
</dbReference>
<accession>A0A803M801</accession>
<dbReference type="AlphaFoldDB" id="A0A803M801"/>
<protein>
    <recommendedName>
        <fullName evidence="5">BED-type domain-containing protein</fullName>
    </recommendedName>
</protein>
<dbReference type="GO" id="GO:0008270">
    <property type="term" value="F:zinc ion binding"/>
    <property type="evidence" value="ECO:0007669"/>
    <property type="project" value="UniProtKB-KW"/>
</dbReference>
<dbReference type="GO" id="GO:0006357">
    <property type="term" value="P:regulation of transcription by RNA polymerase II"/>
    <property type="evidence" value="ECO:0007669"/>
    <property type="project" value="TreeGrafter"/>
</dbReference>
<evidence type="ECO:0000313" key="7">
    <source>
        <dbReference type="Proteomes" id="UP000596660"/>
    </source>
</evidence>
<dbReference type="InterPro" id="IPR053031">
    <property type="entry name" value="Cuticle_assoc_protein"/>
</dbReference>
<dbReference type="EnsemblPlants" id="AUR62025027-RA">
    <property type="protein sequence ID" value="AUR62025027-RA:cds"/>
    <property type="gene ID" value="AUR62025027"/>
</dbReference>
<keyword evidence="7" id="KW-1185">Reference proteome</keyword>
<dbReference type="PROSITE" id="PS50808">
    <property type="entry name" value="ZF_BED"/>
    <property type="match status" value="1"/>
</dbReference>
<dbReference type="GO" id="GO:1990837">
    <property type="term" value="F:sequence-specific double-stranded DNA binding"/>
    <property type="evidence" value="ECO:0007669"/>
    <property type="project" value="TreeGrafter"/>
</dbReference>
<dbReference type="InterPro" id="IPR003656">
    <property type="entry name" value="Znf_BED"/>
</dbReference>
<evidence type="ECO:0000256" key="4">
    <source>
        <dbReference type="PROSITE-ProRule" id="PRU00027"/>
    </source>
</evidence>
<sequence>MEMKKKGKKKRSWLWDHFELIVKDGDKRSKCVHCKVDVCGDSKMGTSAMKNHIERCKEYPPNVDKSQRLLGFQIEQSQQTLGDVSVGEAIGKAVEKCLLEWGITQAFDLLENSDGGKFFSELTKMSGVPTDMDWDRVASFIPFKIFHDATMRLSGSLYATTNVYLLELVTIGKMIKKKCESVDIRERRKMHYVKWAINDQYDSTMATQLYDMVMGTLTSLYEHYAALQSQNVSSVSENINLTSKDFENYNDWHDVADYVFERDIGGQTVVDKKSDWTKLSSLVDPSSVAVVDDYF</sequence>
<dbReference type="Proteomes" id="UP000596660">
    <property type="component" value="Unplaced"/>
</dbReference>
<name>A0A803M801_CHEQI</name>
<evidence type="ECO:0000256" key="1">
    <source>
        <dbReference type="ARBA" id="ARBA00022723"/>
    </source>
</evidence>
<keyword evidence="3" id="KW-0862">Zinc</keyword>
<keyword evidence="1" id="KW-0479">Metal-binding</keyword>
<dbReference type="PANTHER" id="PTHR34396:SF27">
    <property type="entry name" value="OS08G0208700 PROTEIN"/>
    <property type="match status" value="1"/>
</dbReference>
<evidence type="ECO:0000256" key="2">
    <source>
        <dbReference type="ARBA" id="ARBA00022771"/>
    </source>
</evidence>
<organism evidence="6 7">
    <name type="scientific">Chenopodium quinoa</name>
    <name type="common">Quinoa</name>
    <dbReference type="NCBI Taxonomy" id="63459"/>
    <lineage>
        <taxon>Eukaryota</taxon>
        <taxon>Viridiplantae</taxon>
        <taxon>Streptophyta</taxon>
        <taxon>Embryophyta</taxon>
        <taxon>Tracheophyta</taxon>
        <taxon>Spermatophyta</taxon>
        <taxon>Magnoliopsida</taxon>
        <taxon>eudicotyledons</taxon>
        <taxon>Gunneridae</taxon>
        <taxon>Pentapetalae</taxon>
        <taxon>Caryophyllales</taxon>
        <taxon>Chenopodiaceae</taxon>
        <taxon>Chenopodioideae</taxon>
        <taxon>Atripliceae</taxon>
        <taxon>Chenopodium</taxon>
    </lineage>
</organism>
<proteinExistence type="predicted"/>
<reference evidence="6" key="1">
    <citation type="journal article" date="2017" name="Nature">
        <title>The genome of Chenopodium quinoa.</title>
        <authorList>
            <person name="Jarvis D.E."/>
            <person name="Ho Y.S."/>
            <person name="Lightfoot D.J."/>
            <person name="Schmoeckel S.M."/>
            <person name="Li B."/>
            <person name="Borm T.J.A."/>
            <person name="Ohyanagi H."/>
            <person name="Mineta K."/>
            <person name="Michell C.T."/>
            <person name="Saber N."/>
            <person name="Kharbatia N.M."/>
            <person name="Rupper R.R."/>
            <person name="Sharp A.R."/>
            <person name="Dally N."/>
            <person name="Boughton B.A."/>
            <person name="Woo Y.H."/>
            <person name="Gao G."/>
            <person name="Schijlen E.G.W.M."/>
            <person name="Guo X."/>
            <person name="Momin A.A."/>
            <person name="Negrao S."/>
            <person name="Al-Babili S."/>
            <person name="Gehring C."/>
            <person name="Roessner U."/>
            <person name="Jung C."/>
            <person name="Murphy K."/>
            <person name="Arold S.T."/>
            <person name="Gojobori T."/>
            <person name="van der Linden C.G."/>
            <person name="van Loo E.N."/>
            <person name="Jellen E.N."/>
            <person name="Maughan P.J."/>
            <person name="Tester M."/>
        </authorList>
    </citation>
    <scope>NUCLEOTIDE SEQUENCE [LARGE SCALE GENOMIC DNA]</scope>
    <source>
        <strain evidence="6">cv. PI 614886</strain>
    </source>
</reference>
<dbReference type="Gramene" id="AUR62025027-RA">
    <property type="protein sequence ID" value="AUR62025027-RA:cds"/>
    <property type="gene ID" value="AUR62025027"/>
</dbReference>
<evidence type="ECO:0000256" key="3">
    <source>
        <dbReference type="ARBA" id="ARBA00022833"/>
    </source>
</evidence>
<evidence type="ECO:0000313" key="6">
    <source>
        <dbReference type="EnsemblPlants" id="AUR62025027-RA:cds"/>
    </source>
</evidence>
<dbReference type="GO" id="GO:0005634">
    <property type="term" value="C:nucleus"/>
    <property type="evidence" value="ECO:0007669"/>
    <property type="project" value="TreeGrafter"/>
</dbReference>
<keyword evidence="2 4" id="KW-0863">Zinc-finger</keyword>